<dbReference type="EMBL" id="PJQL01000744">
    <property type="protein sequence ID" value="RCH93085.1"/>
    <property type="molecule type" value="Genomic_DNA"/>
</dbReference>
<dbReference type="STRING" id="86630.A0A367JT73"/>
<evidence type="ECO:0000259" key="1">
    <source>
        <dbReference type="Pfam" id="PF00462"/>
    </source>
</evidence>
<sequence>MSQVTIAGLWVEHFVKDFIMQNKVTVFSRNFLPECIQAKELLNQNNIQFLDVDIEKGDYTLEFDNSLKAKTGQHNYPMIFIKQQYIGNFNDLVNLHHSGELQRMLQ</sequence>
<dbReference type="PROSITE" id="PS51354">
    <property type="entry name" value="GLUTAREDOXIN_2"/>
    <property type="match status" value="1"/>
</dbReference>
<accession>A0A367JT73</accession>
<dbReference type="InterPro" id="IPR014025">
    <property type="entry name" value="Glutaredoxin_subgr"/>
</dbReference>
<dbReference type="InterPro" id="IPR002109">
    <property type="entry name" value="Glutaredoxin"/>
</dbReference>
<dbReference type="PRINTS" id="PR00160">
    <property type="entry name" value="GLUTAREDOXIN"/>
</dbReference>
<dbReference type="Gene3D" id="3.40.30.10">
    <property type="entry name" value="Glutaredoxin"/>
    <property type="match status" value="1"/>
</dbReference>
<evidence type="ECO:0000313" key="3">
    <source>
        <dbReference type="Proteomes" id="UP000252139"/>
    </source>
</evidence>
<proteinExistence type="predicted"/>
<gene>
    <name evidence="2" type="ORF">CU097_013604</name>
</gene>
<dbReference type="GO" id="GO:0034599">
    <property type="term" value="P:cellular response to oxidative stress"/>
    <property type="evidence" value="ECO:0007669"/>
    <property type="project" value="TreeGrafter"/>
</dbReference>
<dbReference type="GO" id="GO:0005737">
    <property type="term" value="C:cytoplasm"/>
    <property type="evidence" value="ECO:0007669"/>
    <property type="project" value="TreeGrafter"/>
</dbReference>
<evidence type="ECO:0000313" key="2">
    <source>
        <dbReference type="EMBL" id="RCH93085.1"/>
    </source>
</evidence>
<dbReference type="PANTHER" id="PTHR45694:SF18">
    <property type="entry name" value="GLUTAREDOXIN-1-RELATED"/>
    <property type="match status" value="1"/>
</dbReference>
<protein>
    <recommendedName>
        <fullName evidence="1">Glutaredoxin domain-containing protein</fullName>
    </recommendedName>
</protein>
<dbReference type="PANTHER" id="PTHR45694">
    <property type="entry name" value="GLUTAREDOXIN 2"/>
    <property type="match status" value="1"/>
</dbReference>
<dbReference type="OrthoDB" id="418495at2759"/>
<dbReference type="Proteomes" id="UP000252139">
    <property type="component" value="Unassembled WGS sequence"/>
</dbReference>
<comment type="caution">
    <text evidence="2">The sequence shown here is derived from an EMBL/GenBank/DDBJ whole genome shotgun (WGS) entry which is preliminary data.</text>
</comment>
<dbReference type="AlphaFoldDB" id="A0A367JT73"/>
<dbReference type="GO" id="GO:0015038">
    <property type="term" value="F:glutathione disulfide oxidoreductase activity"/>
    <property type="evidence" value="ECO:0007669"/>
    <property type="project" value="TreeGrafter"/>
</dbReference>
<feature type="domain" description="Glutaredoxin" evidence="1">
    <location>
        <begin position="24"/>
        <end position="86"/>
    </location>
</feature>
<dbReference type="SUPFAM" id="SSF52833">
    <property type="entry name" value="Thioredoxin-like"/>
    <property type="match status" value="1"/>
</dbReference>
<reference evidence="2 3" key="1">
    <citation type="journal article" date="2018" name="G3 (Bethesda)">
        <title>Phylogenetic and Phylogenomic Definition of Rhizopus Species.</title>
        <authorList>
            <person name="Gryganskyi A.P."/>
            <person name="Golan J."/>
            <person name="Dolatabadi S."/>
            <person name="Mondo S."/>
            <person name="Robb S."/>
            <person name="Idnurm A."/>
            <person name="Muszewska A."/>
            <person name="Steczkiewicz K."/>
            <person name="Masonjones S."/>
            <person name="Liao H.L."/>
            <person name="Gajdeczka M.T."/>
            <person name="Anike F."/>
            <person name="Vuek A."/>
            <person name="Anishchenko I.M."/>
            <person name="Voigt K."/>
            <person name="de Hoog G.S."/>
            <person name="Smith M.E."/>
            <person name="Heitman J."/>
            <person name="Vilgalys R."/>
            <person name="Stajich J.E."/>
        </authorList>
    </citation>
    <scope>NUCLEOTIDE SEQUENCE [LARGE SCALE GENOMIC DNA]</scope>
    <source>
        <strain evidence="2 3">CBS 357.93</strain>
    </source>
</reference>
<name>A0A367JT73_RHIAZ</name>
<keyword evidence="3" id="KW-1185">Reference proteome</keyword>
<dbReference type="Pfam" id="PF00462">
    <property type="entry name" value="Glutaredoxin"/>
    <property type="match status" value="1"/>
</dbReference>
<dbReference type="InterPro" id="IPR036249">
    <property type="entry name" value="Thioredoxin-like_sf"/>
</dbReference>
<organism evidence="2 3">
    <name type="scientific">Rhizopus azygosporus</name>
    <name type="common">Rhizopus microsporus var. azygosporus</name>
    <dbReference type="NCBI Taxonomy" id="86630"/>
    <lineage>
        <taxon>Eukaryota</taxon>
        <taxon>Fungi</taxon>
        <taxon>Fungi incertae sedis</taxon>
        <taxon>Mucoromycota</taxon>
        <taxon>Mucoromycotina</taxon>
        <taxon>Mucoromycetes</taxon>
        <taxon>Mucorales</taxon>
        <taxon>Mucorineae</taxon>
        <taxon>Rhizopodaceae</taxon>
        <taxon>Rhizopus</taxon>
    </lineage>
</organism>